<name>A0A1S3J1X5_LINAN</name>
<dbReference type="KEGG" id="lak:106169370"/>
<evidence type="ECO:0000313" key="3">
    <source>
        <dbReference type="Proteomes" id="UP000085678"/>
    </source>
</evidence>
<keyword evidence="2" id="KW-0812">Transmembrane</keyword>
<sequence length="387" mass="44146">MQVFSRNTLIQGNISTLKMSAITKCKIIGRVQSAKNENEENDTPGTTNSNTKVKLRPPFTPIHGTLYNIRQRLEERLSDTPAEVEDKTSPGLARLRKTPACIKARQQSLIRKHQVAKDKIDNLNVGGGVSMWPQMETMRLTQGETLQLLAVCIGLFTSTVVLFYFLHGSELQRLKYYDRELHEFYSQHPLVVNKDNYSFTASVLKWHTSYGRLLAEIQDSFAISLMDTPWSYKLCVLLYVCGIGILLYYLMDNMVAKSKLTPRRIKKWVSLLTVTATWTLLMLKLLIYALRVELAVESNVHMLMKELGQLIPTDLDLGKLQVVLQYWSMHCFPPTSQGVLNIMGILSVRDVTYYLQYYSLPIVTALVTPVLKLVVSLKEIYSDKKKT</sequence>
<dbReference type="InParanoid" id="A0A1S3J1X5"/>
<dbReference type="AlphaFoldDB" id="A0A1S3J1X5"/>
<dbReference type="RefSeq" id="XP_013404263.1">
    <property type="nucleotide sequence ID" value="XM_013548809.1"/>
</dbReference>
<evidence type="ECO:0000313" key="4">
    <source>
        <dbReference type="RefSeq" id="XP_013404263.1"/>
    </source>
</evidence>
<gene>
    <name evidence="4" type="primary">LOC106169370</name>
</gene>
<reference evidence="4" key="1">
    <citation type="submission" date="2025-08" db="UniProtKB">
        <authorList>
            <consortium name="RefSeq"/>
        </authorList>
    </citation>
    <scope>IDENTIFICATION</scope>
    <source>
        <tissue evidence="4">Gonads</tissue>
    </source>
</reference>
<keyword evidence="2" id="KW-1133">Transmembrane helix</keyword>
<protein>
    <submittedName>
        <fullName evidence="4">Uncharacterized protein LOC106169370 isoform X1</fullName>
    </submittedName>
</protein>
<evidence type="ECO:0000256" key="1">
    <source>
        <dbReference type="SAM" id="MobiDB-lite"/>
    </source>
</evidence>
<dbReference type="Proteomes" id="UP000085678">
    <property type="component" value="Unplaced"/>
</dbReference>
<feature type="region of interest" description="Disordered" evidence="1">
    <location>
        <begin position="35"/>
        <end position="57"/>
    </location>
</feature>
<keyword evidence="2" id="KW-0472">Membrane</keyword>
<organism evidence="3 4">
    <name type="scientific">Lingula anatina</name>
    <name type="common">Brachiopod</name>
    <name type="synonym">Lingula unguis</name>
    <dbReference type="NCBI Taxonomy" id="7574"/>
    <lineage>
        <taxon>Eukaryota</taxon>
        <taxon>Metazoa</taxon>
        <taxon>Spiralia</taxon>
        <taxon>Lophotrochozoa</taxon>
        <taxon>Brachiopoda</taxon>
        <taxon>Linguliformea</taxon>
        <taxon>Lingulata</taxon>
        <taxon>Lingulida</taxon>
        <taxon>Linguloidea</taxon>
        <taxon>Lingulidae</taxon>
        <taxon>Lingula</taxon>
    </lineage>
</organism>
<accession>A0A1S3J1X5</accession>
<proteinExistence type="predicted"/>
<feature type="transmembrane region" description="Helical" evidence="2">
    <location>
        <begin position="355"/>
        <end position="375"/>
    </location>
</feature>
<feature type="compositionally biased region" description="Polar residues" evidence="1">
    <location>
        <begin position="43"/>
        <end position="52"/>
    </location>
</feature>
<feature type="transmembrane region" description="Helical" evidence="2">
    <location>
        <begin position="271"/>
        <end position="290"/>
    </location>
</feature>
<feature type="transmembrane region" description="Helical" evidence="2">
    <location>
        <begin position="145"/>
        <end position="166"/>
    </location>
</feature>
<feature type="transmembrane region" description="Helical" evidence="2">
    <location>
        <begin position="230"/>
        <end position="250"/>
    </location>
</feature>
<evidence type="ECO:0000256" key="2">
    <source>
        <dbReference type="SAM" id="Phobius"/>
    </source>
</evidence>
<dbReference type="OrthoDB" id="6116397at2759"/>
<keyword evidence="3" id="KW-1185">Reference proteome</keyword>
<dbReference type="GeneID" id="106169370"/>